<dbReference type="PANTHER" id="PTHR42953:SF3">
    <property type="entry name" value="HIGH-AFFINITY ZINC UPTAKE SYSTEM PROTEIN ZNUA"/>
    <property type="match status" value="1"/>
</dbReference>
<evidence type="ECO:0000256" key="6">
    <source>
        <dbReference type="SAM" id="SignalP"/>
    </source>
</evidence>
<keyword evidence="8" id="KW-1185">Reference proteome</keyword>
<keyword evidence="2" id="KW-0813">Transport</keyword>
<dbReference type="Pfam" id="PF01297">
    <property type="entry name" value="ZnuA"/>
    <property type="match status" value="1"/>
</dbReference>
<dbReference type="Gene3D" id="3.40.50.1980">
    <property type="entry name" value="Nitrogenase molybdenum iron protein domain"/>
    <property type="match status" value="3"/>
</dbReference>
<accession>A0A927BWH5</accession>
<evidence type="ECO:0000313" key="8">
    <source>
        <dbReference type="Proteomes" id="UP000621560"/>
    </source>
</evidence>
<dbReference type="InterPro" id="IPR006127">
    <property type="entry name" value="ZnuA-like"/>
</dbReference>
<proteinExistence type="inferred from homology"/>
<dbReference type="GO" id="GO:0030001">
    <property type="term" value="P:metal ion transport"/>
    <property type="evidence" value="ECO:0007669"/>
    <property type="project" value="InterPro"/>
</dbReference>
<reference evidence="7" key="1">
    <citation type="submission" date="2020-09" db="EMBL/GenBank/DDBJ databases">
        <title>A novel bacterium of genus Paenibacillus, isolated from South China Sea.</title>
        <authorList>
            <person name="Huang H."/>
            <person name="Mo K."/>
            <person name="Hu Y."/>
        </authorList>
    </citation>
    <scope>NUCLEOTIDE SEQUENCE</scope>
    <source>
        <strain evidence="7">IB182496</strain>
    </source>
</reference>
<protein>
    <submittedName>
        <fullName evidence="7">Zinc ABC transporter substrate-binding protein</fullName>
    </submittedName>
</protein>
<gene>
    <name evidence="7" type="ORF">IDH44_16225</name>
</gene>
<feature type="compositionally biased region" description="Basic and acidic residues" evidence="5">
    <location>
        <begin position="148"/>
        <end position="193"/>
    </location>
</feature>
<keyword evidence="4" id="KW-0175">Coiled coil</keyword>
<evidence type="ECO:0000313" key="7">
    <source>
        <dbReference type="EMBL" id="MBD2846744.1"/>
    </source>
</evidence>
<dbReference type="PANTHER" id="PTHR42953">
    <property type="entry name" value="HIGH-AFFINITY ZINC UPTAKE SYSTEM PROTEIN ZNUA-RELATED"/>
    <property type="match status" value="1"/>
</dbReference>
<keyword evidence="3 6" id="KW-0732">Signal</keyword>
<evidence type="ECO:0000256" key="4">
    <source>
        <dbReference type="SAM" id="Coils"/>
    </source>
</evidence>
<dbReference type="InterPro" id="IPR050492">
    <property type="entry name" value="Bact_metal-bind_prot9"/>
</dbReference>
<evidence type="ECO:0000256" key="1">
    <source>
        <dbReference type="ARBA" id="ARBA00011028"/>
    </source>
</evidence>
<dbReference type="GO" id="GO:0046872">
    <property type="term" value="F:metal ion binding"/>
    <property type="evidence" value="ECO:0007669"/>
    <property type="project" value="InterPro"/>
</dbReference>
<feature type="coiled-coil region" evidence="4">
    <location>
        <begin position="224"/>
        <end position="251"/>
    </location>
</feature>
<dbReference type="RefSeq" id="WP_190919414.1">
    <property type="nucleotide sequence ID" value="NZ_JACXIZ010000027.1"/>
</dbReference>
<feature type="region of interest" description="Disordered" evidence="5">
    <location>
        <begin position="140"/>
        <end position="193"/>
    </location>
</feature>
<dbReference type="EMBL" id="JACXIZ010000027">
    <property type="protein sequence ID" value="MBD2846744.1"/>
    <property type="molecule type" value="Genomic_DNA"/>
</dbReference>
<dbReference type="CDD" id="cd01017">
    <property type="entry name" value="AdcA"/>
    <property type="match status" value="1"/>
</dbReference>
<comment type="caution">
    <text evidence="7">The sequence shown here is derived from an EMBL/GenBank/DDBJ whole genome shotgun (WGS) entry which is preliminary data.</text>
</comment>
<evidence type="ECO:0000256" key="2">
    <source>
        <dbReference type="ARBA" id="ARBA00022448"/>
    </source>
</evidence>
<dbReference type="SUPFAM" id="SSF53807">
    <property type="entry name" value="Helical backbone' metal receptor"/>
    <property type="match status" value="1"/>
</dbReference>
<sequence>MRATLKTAAAVFGAAVLLAGCGGNNAPQNNAGNETNAATNATDSAATGNSADKLQIVASFYPMYNFASEVGGDHADVINLVPAGVEPHDWEPSAKDMAKLQEADVFVYNGGVEGWVPQALESAPNADRLVVEASSGIELMEGSSHSHSHGEEEDHAHEEEHEHEDDHAHEDEQAHEDEHEADHADNHGHEDEVQDPHVWLSPALAQLQVQAIADALAEADPEHAADYQRNAEQYIAELEQLDADFRNALEDAPRTEIVTQHSAFGYLAREYGLTQLPISGLSPDQEPSPARMAEIVELSHEHDVTTIFFETLVDPKIAETIASEIGAETAVLNPLEGLTQENLDNGEDYISVMRHNLEALQKALTDN</sequence>
<dbReference type="Proteomes" id="UP000621560">
    <property type="component" value="Unassembled WGS sequence"/>
</dbReference>
<feature type="chain" id="PRO_5038584109" evidence="6">
    <location>
        <begin position="20"/>
        <end position="367"/>
    </location>
</feature>
<evidence type="ECO:0000256" key="3">
    <source>
        <dbReference type="ARBA" id="ARBA00022729"/>
    </source>
</evidence>
<evidence type="ECO:0000256" key="5">
    <source>
        <dbReference type="SAM" id="MobiDB-lite"/>
    </source>
</evidence>
<name>A0A927BWH5_9BACL</name>
<dbReference type="PROSITE" id="PS51257">
    <property type="entry name" value="PROKAR_LIPOPROTEIN"/>
    <property type="match status" value="1"/>
</dbReference>
<dbReference type="AlphaFoldDB" id="A0A927BWH5"/>
<organism evidence="7 8">
    <name type="scientific">Paenibacillus sabuli</name>
    <dbReference type="NCBI Taxonomy" id="2772509"/>
    <lineage>
        <taxon>Bacteria</taxon>
        <taxon>Bacillati</taxon>
        <taxon>Bacillota</taxon>
        <taxon>Bacilli</taxon>
        <taxon>Bacillales</taxon>
        <taxon>Paenibacillaceae</taxon>
        <taxon>Paenibacillus</taxon>
    </lineage>
</organism>
<comment type="similarity">
    <text evidence="1">Belongs to the bacterial solute-binding protein 9 family.</text>
</comment>
<feature type="signal peptide" evidence="6">
    <location>
        <begin position="1"/>
        <end position="19"/>
    </location>
</feature>